<reference evidence="7" key="1">
    <citation type="submission" date="2021-05" db="EMBL/GenBank/DDBJ databases">
        <title>Comparative genomics of three Colletotrichum scovillei strains and genetic complementation revealed genes involved fungal growth and virulence on chili pepper.</title>
        <authorList>
            <person name="Hsieh D.-K."/>
            <person name="Chuang S.-C."/>
            <person name="Chen C.-Y."/>
            <person name="Chao Y.-T."/>
            <person name="Lu M.-Y.J."/>
            <person name="Lee M.-H."/>
            <person name="Shih M.-C."/>
        </authorList>
    </citation>
    <scope>NUCLEOTIDE SEQUENCE</scope>
    <source>
        <strain evidence="7">Coll-153</strain>
    </source>
</reference>
<dbReference type="EMBL" id="JAESDN010000001">
    <property type="protein sequence ID" value="KAG7057785.1"/>
    <property type="molecule type" value="Genomic_DNA"/>
</dbReference>
<comment type="subcellular location">
    <subcellularLocation>
        <location evidence="1">Membrane</location>
        <topology evidence="1">Multi-pass membrane protein</topology>
    </subcellularLocation>
</comment>
<protein>
    <submittedName>
        <fullName evidence="7">Vacuolar protein sorting 55</fullName>
    </submittedName>
</protein>
<dbReference type="Proteomes" id="UP000699042">
    <property type="component" value="Unassembled WGS sequence"/>
</dbReference>
<proteinExistence type="inferred from homology"/>
<evidence type="ECO:0000256" key="4">
    <source>
        <dbReference type="ARBA" id="ARBA00022989"/>
    </source>
</evidence>
<dbReference type="PANTHER" id="PTHR12050">
    <property type="entry name" value="LEPTIN RECEPTOR-RELATED"/>
    <property type="match status" value="1"/>
</dbReference>
<organism evidence="7 8">
    <name type="scientific">Colletotrichum scovillei</name>
    <dbReference type="NCBI Taxonomy" id="1209932"/>
    <lineage>
        <taxon>Eukaryota</taxon>
        <taxon>Fungi</taxon>
        <taxon>Dikarya</taxon>
        <taxon>Ascomycota</taxon>
        <taxon>Pezizomycotina</taxon>
        <taxon>Sordariomycetes</taxon>
        <taxon>Hypocreomycetidae</taxon>
        <taxon>Glomerellales</taxon>
        <taxon>Glomerellaceae</taxon>
        <taxon>Colletotrichum</taxon>
        <taxon>Colletotrichum acutatum species complex</taxon>
    </lineage>
</organism>
<comment type="similarity">
    <text evidence="2">Belongs to the OB-RGRP/VPS55 family.</text>
</comment>
<evidence type="ECO:0000256" key="2">
    <source>
        <dbReference type="ARBA" id="ARBA00005645"/>
    </source>
</evidence>
<keyword evidence="5 6" id="KW-0472">Membrane</keyword>
<dbReference type="PANTHER" id="PTHR12050:SF0">
    <property type="entry name" value="RH04491P"/>
    <property type="match status" value="1"/>
</dbReference>
<feature type="transmembrane region" description="Helical" evidence="6">
    <location>
        <begin position="250"/>
        <end position="269"/>
    </location>
</feature>
<feature type="transmembrane region" description="Helical" evidence="6">
    <location>
        <begin position="187"/>
        <end position="211"/>
    </location>
</feature>
<keyword evidence="4 6" id="KW-1133">Transmembrane helix</keyword>
<comment type="caution">
    <text evidence="7">The sequence shown here is derived from an EMBL/GenBank/DDBJ whole genome shotgun (WGS) entry which is preliminary data.</text>
</comment>
<keyword evidence="3 6" id="KW-0812">Transmembrane</keyword>
<dbReference type="AlphaFoldDB" id="A0A9P7RJY4"/>
<evidence type="ECO:0000313" key="8">
    <source>
        <dbReference type="Proteomes" id="UP000699042"/>
    </source>
</evidence>
<gene>
    <name evidence="7" type="ORF">JMJ77_005167</name>
</gene>
<accession>A0A9P7RJY4</accession>
<dbReference type="Pfam" id="PF04133">
    <property type="entry name" value="Vps55"/>
    <property type="match status" value="1"/>
</dbReference>
<dbReference type="GO" id="GO:0034424">
    <property type="term" value="C:Vps55/Vps68 complex"/>
    <property type="evidence" value="ECO:0007669"/>
    <property type="project" value="TreeGrafter"/>
</dbReference>
<dbReference type="GO" id="GO:0032511">
    <property type="term" value="P:late endosome to vacuole transport via multivesicular body sorting pathway"/>
    <property type="evidence" value="ECO:0007669"/>
    <property type="project" value="TreeGrafter"/>
</dbReference>
<feature type="transmembrane region" description="Helical" evidence="6">
    <location>
        <begin position="281"/>
        <end position="301"/>
    </location>
</feature>
<evidence type="ECO:0000313" key="7">
    <source>
        <dbReference type="EMBL" id="KAG7057785.1"/>
    </source>
</evidence>
<sequence length="307" mass="34043">MGERETAWWIIKRPSRTPGPAQGRSSFRSTLSAWSQVPGCKVLRASLAEPGSFRVETFHSLRVVIGGCPAAGTRLRRALTTAFVRQAWDPPSHRSSACQPSRELRHDRHDRFILHHHEAPPQLFKRRPNCKKRSPPGALNRIPKEIPKEYICTPGGAVYTKLRLRYPSETTHLPTISKMPTAGLKTIIALSFVLAVGFLLVILSCALWKVYYPLLVVATYVLAPIPNWVCSRCTNPDDFGEGSGSAVLDLGRFCTGFMVVMGIALPVVLAHSDLIQVEAMVMSIIGGLLIYGTIISFGMFFQEEQDF</sequence>
<evidence type="ECO:0000256" key="1">
    <source>
        <dbReference type="ARBA" id="ARBA00004141"/>
    </source>
</evidence>
<keyword evidence="8" id="KW-1185">Reference proteome</keyword>
<evidence type="ECO:0000256" key="5">
    <source>
        <dbReference type="ARBA" id="ARBA00023136"/>
    </source>
</evidence>
<evidence type="ECO:0000256" key="3">
    <source>
        <dbReference type="ARBA" id="ARBA00022692"/>
    </source>
</evidence>
<dbReference type="InterPro" id="IPR007262">
    <property type="entry name" value="Vps55/LEPROT"/>
</dbReference>
<name>A0A9P7RJY4_9PEZI</name>
<evidence type="ECO:0000256" key="6">
    <source>
        <dbReference type="SAM" id="Phobius"/>
    </source>
</evidence>